<dbReference type="OrthoDB" id="1740265at2759"/>
<keyword evidence="4" id="KW-1185">Reference proteome</keyword>
<evidence type="ECO:0000256" key="1">
    <source>
        <dbReference type="SAM" id="Phobius"/>
    </source>
</evidence>
<dbReference type="EMBL" id="APAU02000055">
    <property type="protein sequence ID" value="EUB58826.1"/>
    <property type="molecule type" value="Genomic_DNA"/>
</dbReference>
<feature type="transmembrane region" description="Helical" evidence="1">
    <location>
        <begin position="15"/>
        <end position="35"/>
    </location>
</feature>
<evidence type="ECO:0000313" key="3">
    <source>
        <dbReference type="EMBL" id="EUB58826.1"/>
    </source>
</evidence>
<dbReference type="Proteomes" id="UP000019149">
    <property type="component" value="Unassembled WGS sequence"/>
</dbReference>
<keyword evidence="1" id="KW-0472">Membrane</keyword>
<organism evidence="2 4">
    <name type="scientific">Echinococcus granulosus</name>
    <name type="common">Hydatid tapeworm</name>
    <dbReference type="NCBI Taxonomy" id="6210"/>
    <lineage>
        <taxon>Eukaryota</taxon>
        <taxon>Metazoa</taxon>
        <taxon>Spiralia</taxon>
        <taxon>Lophotrochozoa</taxon>
        <taxon>Platyhelminthes</taxon>
        <taxon>Cestoda</taxon>
        <taxon>Eucestoda</taxon>
        <taxon>Cyclophyllidea</taxon>
        <taxon>Taeniidae</taxon>
        <taxon>Echinococcus</taxon>
        <taxon>Echinococcus granulosus group</taxon>
    </lineage>
</organism>
<comment type="caution">
    <text evidence="2">The sequence shown here is derived from an EMBL/GenBank/DDBJ whole genome shotgun (WGS) entry which is preliminary data.</text>
</comment>
<reference evidence="2 4" key="1">
    <citation type="journal article" date="2013" name="Nat. Genet.">
        <title>The genome of the hydatid tapeworm Echinococcus granulosus.</title>
        <authorList>
            <person name="Zheng H."/>
            <person name="Zhang W."/>
            <person name="Zhang L."/>
            <person name="Zhang Z."/>
            <person name="Li J."/>
            <person name="Lu G."/>
            <person name="Zhu Y."/>
            <person name="Wang Y."/>
            <person name="Huang Y."/>
            <person name="Liu J."/>
            <person name="Kang H."/>
            <person name="Chen J."/>
            <person name="Wang L."/>
            <person name="Chen A."/>
            <person name="Yu S."/>
            <person name="Gao Z."/>
            <person name="Jin L."/>
            <person name="Gu W."/>
            <person name="Wang Z."/>
            <person name="Zhao L."/>
            <person name="Shi B."/>
            <person name="Wen H."/>
            <person name="Lin R."/>
            <person name="Jones M.K."/>
            <person name="Brejova B."/>
            <person name="Vinar T."/>
            <person name="Zhao G."/>
            <person name="McManus D.P."/>
            <person name="Chen Z."/>
            <person name="Zhou Y."/>
            <person name="Wang S."/>
        </authorList>
    </citation>
    <scope>NUCLEOTIDE SEQUENCE [LARGE SCALE GENOMIC DNA]</scope>
</reference>
<dbReference type="GeneID" id="36342088"/>
<dbReference type="RefSeq" id="XP_024350020.1">
    <property type="nucleotide sequence ID" value="XM_024495622.1"/>
</dbReference>
<gene>
    <name evidence="2" type="ORF">EGR_06373</name>
    <name evidence="3" type="ORF">EGR_06375</name>
</gene>
<keyword evidence="1" id="KW-1133">Transmembrane helix</keyword>
<accession>W6UZ10</accession>
<evidence type="ECO:0000313" key="4">
    <source>
        <dbReference type="Proteomes" id="UP000019149"/>
    </source>
</evidence>
<dbReference type="STRING" id="6210.W6UZ10"/>
<keyword evidence="1" id="KW-0812">Transmembrane</keyword>
<dbReference type="CTD" id="36342088"/>
<dbReference type="EMBL" id="APAU02000055">
    <property type="protein sequence ID" value="EUB58824.1"/>
    <property type="molecule type" value="Genomic_DNA"/>
</dbReference>
<protein>
    <submittedName>
        <fullName evidence="2">Alpha-amylase</fullName>
    </submittedName>
</protein>
<dbReference type="KEGG" id="egl:EGR_06373"/>
<evidence type="ECO:0000313" key="2">
    <source>
        <dbReference type="EMBL" id="EUB58824.1"/>
    </source>
</evidence>
<dbReference type="AlphaFoldDB" id="W6UZ10"/>
<dbReference type="Gene3D" id="3.20.20.80">
    <property type="entry name" value="Glycosidases"/>
    <property type="match status" value="1"/>
</dbReference>
<proteinExistence type="predicted"/>
<name>W6UZ10_ECHGR</name>
<sequence>MHKGVHDKWTFVNNIWIHTLFSSIPCIVFTLKCLFCQAQTFWQSKVGYWVKPFTIMYLDGDMVDDLQVDYIQKIIDAGFVILISMSQLQPVKLHGVGNVIFEHIHPGLGTMGDLDALMHAIKNRGRQNVA</sequence>